<evidence type="ECO:0000256" key="5">
    <source>
        <dbReference type="ARBA" id="ARBA00022929"/>
    </source>
</evidence>
<dbReference type="Proteomes" id="UP000550508">
    <property type="component" value="Unassembled WGS sequence"/>
</dbReference>
<evidence type="ECO:0000313" key="9">
    <source>
        <dbReference type="EMBL" id="NTS34011.1"/>
    </source>
</evidence>
<dbReference type="PROSITE" id="PS51187">
    <property type="entry name" value="AUTOINDUCER_SYNTH_2"/>
    <property type="match status" value="1"/>
</dbReference>
<evidence type="ECO:0000256" key="8">
    <source>
        <dbReference type="RuleBase" id="RU361135"/>
    </source>
</evidence>
<protein>
    <recommendedName>
        <fullName evidence="1 8">Acyl-homoserine-lactone synthase</fullName>
        <ecNumber evidence="1 8">2.3.1.184</ecNumber>
    </recommendedName>
    <alternativeName>
        <fullName evidence="8">Autoinducer synthesis protein</fullName>
    </alternativeName>
</protein>
<dbReference type="PANTHER" id="PTHR39322:SF1">
    <property type="entry name" value="ISOVALERYL-HOMOSERINE LACTONE SYNTHASE"/>
    <property type="match status" value="1"/>
</dbReference>
<reference evidence="9 10" key="1">
    <citation type="submission" date="2020-05" db="EMBL/GenBank/DDBJ databases">
        <authorList>
            <person name="Kim M.K."/>
        </authorList>
    </citation>
    <scope>NUCLEOTIDE SEQUENCE [LARGE SCALE GENOMIC DNA]</scope>
    <source>
        <strain evidence="9 10">BT25</strain>
    </source>
</reference>
<dbReference type="PRINTS" id="PR01549">
    <property type="entry name" value="AUTOINDCRSYN"/>
</dbReference>
<keyword evidence="2 7" id="KW-0673">Quorum sensing</keyword>
<dbReference type="Pfam" id="PF00765">
    <property type="entry name" value="Autoind_synth"/>
    <property type="match status" value="1"/>
</dbReference>
<comment type="caution">
    <text evidence="9">The sequence shown here is derived from an EMBL/GenBank/DDBJ whole genome shotgun (WGS) entry which is preliminary data.</text>
</comment>
<dbReference type="AlphaFoldDB" id="A0A849VVL4"/>
<dbReference type="Gene3D" id="3.40.630.30">
    <property type="match status" value="1"/>
</dbReference>
<dbReference type="InterPro" id="IPR018311">
    <property type="entry name" value="Autoind_synth_CS"/>
</dbReference>
<keyword evidence="10" id="KW-1185">Reference proteome</keyword>
<organism evidence="9 10">
    <name type="scientific">Phyllobacterium pellucidum</name>
    <dbReference type="NCBI Taxonomy" id="2740464"/>
    <lineage>
        <taxon>Bacteria</taxon>
        <taxon>Pseudomonadati</taxon>
        <taxon>Pseudomonadota</taxon>
        <taxon>Alphaproteobacteria</taxon>
        <taxon>Hyphomicrobiales</taxon>
        <taxon>Phyllobacteriaceae</taxon>
        <taxon>Phyllobacterium</taxon>
    </lineage>
</organism>
<keyword evidence="5 7" id="KW-0071">Autoinducer synthesis</keyword>
<dbReference type="InterPro" id="IPR016181">
    <property type="entry name" value="Acyl_CoA_acyltransferase"/>
</dbReference>
<evidence type="ECO:0000313" key="10">
    <source>
        <dbReference type="Proteomes" id="UP000550508"/>
    </source>
</evidence>
<dbReference type="GO" id="GO:0007165">
    <property type="term" value="P:signal transduction"/>
    <property type="evidence" value="ECO:0007669"/>
    <property type="project" value="TreeGrafter"/>
</dbReference>
<accession>A0A849VVL4</accession>
<comment type="similarity">
    <text evidence="7 8">Belongs to the autoinducer synthase family.</text>
</comment>
<evidence type="ECO:0000256" key="2">
    <source>
        <dbReference type="ARBA" id="ARBA00022654"/>
    </source>
</evidence>
<name>A0A849VVL4_9HYPH</name>
<dbReference type="PROSITE" id="PS00949">
    <property type="entry name" value="AUTOINDUCER_SYNTH_1"/>
    <property type="match status" value="1"/>
</dbReference>
<dbReference type="RefSeq" id="WP_081815854.1">
    <property type="nucleotide sequence ID" value="NZ_CP088292.1"/>
</dbReference>
<evidence type="ECO:0000256" key="1">
    <source>
        <dbReference type="ARBA" id="ARBA00012340"/>
    </source>
</evidence>
<dbReference type="InterPro" id="IPR001690">
    <property type="entry name" value="Autoind_synthase"/>
</dbReference>
<dbReference type="PANTHER" id="PTHR39322">
    <property type="entry name" value="ACYL-HOMOSERINE-LACTONE SYNTHASE"/>
    <property type="match status" value="1"/>
</dbReference>
<proteinExistence type="inferred from homology"/>
<dbReference type="EC" id="2.3.1.184" evidence="1 8"/>
<dbReference type="GO" id="GO:0009372">
    <property type="term" value="P:quorum sensing"/>
    <property type="evidence" value="ECO:0007669"/>
    <property type="project" value="UniProtKB-UniRule"/>
</dbReference>
<dbReference type="GO" id="GO:0061579">
    <property type="term" value="F:N-acyl homoserine lactone synthase activity"/>
    <property type="evidence" value="ECO:0007669"/>
    <property type="project" value="UniProtKB-UniRule"/>
</dbReference>
<gene>
    <name evidence="9" type="ORF">HQ945_22385</name>
</gene>
<comment type="catalytic activity">
    <reaction evidence="6 8">
        <text>a fatty acyl-[ACP] + S-adenosyl-L-methionine = an N-acyl-L-homoserine lactone + S-methyl-5'-thioadenosine + holo-[ACP] + H(+)</text>
        <dbReference type="Rhea" id="RHEA:10096"/>
        <dbReference type="Rhea" id="RHEA-COMP:9685"/>
        <dbReference type="Rhea" id="RHEA-COMP:14125"/>
        <dbReference type="ChEBI" id="CHEBI:15378"/>
        <dbReference type="ChEBI" id="CHEBI:17509"/>
        <dbReference type="ChEBI" id="CHEBI:55474"/>
        <dbReference type="ChEBI" id="CHEBI:59789"/>
        <dbReference type="ChEBI" id="CHEBI:64479"/>
        <dbReference type="ChEBI" id="CHEBI:138651"/>
        <dbReference type="EC" id="2.3.1.184"/>
    </reaction>
</comment>
<dbReference type="EMBL" id="JABUMX010000009">
    <property type="protein sequence ID" value="NTS34011.1"/>
    <property type="molecule type" value="Genomic_DNA"/>
</dbReference>
<dbReference type="SUPFAM" id="SSF55729">
    <property type="entry name" value="Acyl-CoA N-acyltransferases (Nat)"/>
    <property type="match status" value="1"/>
</dbReference>
<evidence type="ECO:0000256" key="4">
    <source>
        <dbReference type="ARBA" id="ARBA00022691"/>
    </source>
</evidence>
<sequence>MIYVIGADDYISHNHFLDQMFRLRARVFKDRLNWDVQVQNGREIDRFDTFDPLYLTSVNEQTGRLQGSLRLLPTTGPNMLRDVFGALLPDGAFIESPLIWESSRFCIDPDLAAPLDGRLNSVTTELFCGVVEVGLFAGLDTVVSVYDARMARIFRRANWAPRSVGVPTYFGGILTHAGMFEISDIARKRLGKAGDRPDPVIMQLNPSPALFLNAQMSNHQ</sequence>
<evidence type="ECO:0000256" key="6">
    <source>
        <dbReference type="ARBA" id="ARBA00048576"/>
    </source>
</evidence>
<evidence type="ECO:0000256" key="3">
    <source>
        <dbReference type="ARBA" id="ARBA00022679"/>
    </source>
</evidence>
<keyword evidence="3 8" id="KW-0808">Transferase</keyword>
<keyword evidence="4 8" id="KW-0949">S-adenosyl-L-methionine</keyword>
<evidence type="ECO:0000256" key="7">
    <source>
        <dbReference type="PROSITE-ProRule" id="PRU00533"/>
    </source>
</evidence>